<evidence type="ECO:0000256" key="1">
    <source>
        <dbReference type="SAM" id="SignalP"/>
    </source>
</evidence>
<gene>
    <name evidence="2" type="ORF">LMG27198_07000</name>
</gene>
<comment type="caution">
    <text evidence="2">The sequence shown here is derived from an EMBL/GenBank/DDBJ whole genome shotgun (WGS) entry which is preliminary data.</text>
</comment>
<accession>A0A9W6GRI0</accession>
<reference evidence="2" key="1">
    <citation type="journal article" date="2023" name="Int. J. Syst. Evol. Microbiol.">
        <title>Methylocystis iwaonis sp. nov., a type II methane-oxidizing bacterium from surface soil of a rice paddy field in Japan, and emended description of the genus Methylocystis (ex Whittenbury et al. 1970) Bowman et al. 1993.</title>
        <authorList>
            <person name="Kaise H."/>
            <person name="Sawadogo J.B."/>
            <person name="Alam M.S."/>
            <person name="Ueno C."/>
            <person name="Dianou D."/>
            <person name="Shinjo R."/>
            <person name="Asakawa S."/>
        </authorList>
    </citation>
    <scope>NUCLEOTIDE SEQUENCE</scope>
    <source>
        <strain evidence="2">LMG27198</strain>
    </source>
</reference>
<keyword evidence="1" id="KW-0732">Signal</keyword>
<keyword evidence="3" id="KW-1185">Reference proteome</keyword>
<evidence type="ECO:0000313" key="2">
    <source>
        <dbReference type="EMBL" id="GLI91708.1"/>
    </source>
</evidence>
<sequence length="188" mass="19457">MKTVARGVSLSLILSLPAAAALAKVPYFAAKCPADISVETDRSGRAYVSGKKASVRSMNANYSEIRGAGVTISVARDAGSLIVSYTGKGRAHGVCEVVEQEQAETGGAEPAPAPARVADDVPARDKQACLRAVRKTTHNPKAAVLNAVSSEANNTVTVGVGPQKAPWRCLVKRGKVADVMSQTDEGAL</sequence>
<feature type="chain" id="PRO_5040961806" evidence="1">
    <location>
        <begin position="21"/>
        <end position="188"/>
    </location>
</feature>
<feature type="signal peptide" evidence="1">
    <location>
        <begin position="1"/>
        <end position="20"/>
    </location>
</feature>
<evidence type="ECO:0000313" key="3">
    <source>
        <dbReference type="Proteomes" id="UP001144323"/>
    </source>
</evidence>
<dbReference type="RefSeq" id="WP_281800489.1">
    <property type="nucleotide sequence ID" value="NZ_BSEC01000001.1"/>
</dbReference>
<organism evidence="2 3">
    <name type="scientific">Methylocystis echinoides</name>
    <dbReference type="NCBI Taxonomy" id="29468"/>
    <lineage>
        <taxon>Bacteria</taxon>
        <taxon>Pseudomonadati</taxon>
        <taxon>Pseudomonadota</taxon>
        <taxon>Alphaproteobacteria</taxon>
        <taxon>Hyphomicrobiales</taxon>
        <taxon>Methylocystaceae</taxon>
        <taxon>Methylocystis</taxon>
    </lineage>
</organism>
<dbReference type="Proteomes" id="UP001144323">
    <property type="component" value="Unassembled WGS sequence"/>
</dbReference>
<dbReference type="EMBL" id="BSEC01000001">
    <property type="protein sequence ID" value="GLI91708.1"/>
    <property type="molecule type" value="Genomic_DNA"/>
</dbReference>
<protein>
    <submittedName>
        <fullName evidence="2">Uncharacterized protein</fullName>
    </submittedName>
</protein>
<dbReference type="AlphaFoldDB" id="A0A9W6GRI0"/>
<name>A0A9W6GRI0_9HYPH</name>
<proteinExistence type="predicted"/>